<dbReference type="PANTHER" id="PTHR43734">
    <property type="entry name" value="PHYTOENE DESATURASE"/>
    <property type="match status" value="1"/>
</dbReference>
<accession>A0A0P1BDI5</accession>
<dbReference type="AlphaFoldDB" id="A0A0P1BDI5"/>
<comment type="pathway">
    <text evidence="2 8">Carotenoid biosynthesis.</text>
</comment>
<evidence type="ECO:0000313" key="12">
    <source>
        <dbReference type="Proteomes" id="UP000054845"/>
    </source>
</evidence>
<comment type="cofactor">
    <cofactor evidence="1">
        <name>NAD(+)</name>
        <dbReference type="ChEBI" id="CHEBI:57540"/>
    </cofactor>
</comment>
<evidence type="ECO:0000256" key="5">
    <source>
        <dbReference type="ARBA" id="ARBA00022746"/>
    </source>
</evidence>
<dbReference type="GO" id="GO:0016117">
    <property type="term" value="P:carotenoid biosynthetic process"/>
    <property type="evidence" value="ECO:0007669"/>
    <property type="project" value="UniProtKB-KW"/>
</dbReference>
<keyword evidence="9" id="KW-1133">Transmembrane helix</keyword>
<keyword evidence="6 8" id="KW-0560">Oxidoreductase</keyword>
<feature type="transmembrane region" description="Helical" evidence="9">
    <location>
        <begin position="567"/>
        <end position="586"/>
    </location>
</feature>
<keyword evidence="9" id="KW-0472">Membrane</keyword>
<dbReference type="SUPFAM" id="SSF51905">
    <property type="entry name" value="FAD/NAD(P)-binding domain"/>
    <property type="match status" value="1"/>
</dbReference>
<dbReference type="InterPro" id="IPR002937">
    <property type="entry name" value="Amino_oxidase"/>
</dbReference>
<dbReference type="NCBIfam" id="TIGR02734">
    <property type="entry name" value="crtI_fam"/>
    <property type="match status" value="1"/>
</dbReference>
<organism evidence="11 12">
    <name type="scientific">Ceraceosorus bombacis</name>
    <dbReference type="NCBI Taxonomy" id="401625"/>
    <lineage>
        <taxon>Eukaryota</taxon>
        <taxon>Fungi</taxon>
        <taxon>Dikarya</taxon>
        <taxon>Basidiomycota</taxon>
        <taxon>Ustilaginomycotina</taxon>
        <taxon>Exobasidiomycetes</taxon>
        <taxon>Ceraceosorales</taxon>
        <taxon>Ceraceosoraceae</taxon>
        <taxon>Ceraceosorus</taxon>
    </lineage>
</organism>
<evidence type="ECO:0000256" key="1">
    <source>
        <dbReference type="ARBA" id="ARBA00001911"/>
    </source>
</evidence>
<evidence type="ECO:0000313" key="11">
    <source>
        <dbReference type="EMBL" id="CEH13464.1"/>
    </source>
</evidence>
<evidence type="ECO:0000256" key="7">
    <source>
        <dbReference type="ARBA" id="ARBA00034551"/>
    </source>
</evidence>
<dbReference type="PANTHER" id="PTHR43734:SF1">
    <property type="entry name" value="PHYTOENE DESATURASE"/>
    <property type="match status" value="1"/>
</dbReference>
<dbReference type="Proteomes" id="UP000054845">
    <property type="component" value="Unassembled WGS sequence"/>
</dbReference>
<dbReference type="PROSITE" id="PS00982">
    <property type="entry name" value="PHYTOENE_DH"/>
    <property type="match status" value="1"/>
</dbReference>
<keyword evidence="9" id="KW-0812">Transmembrane</keyword>
<evidence type="ECO:0000259" key="10">
    <source>
        <dbReference type="Pfam" id="PF01593"/>
    </source>
</evidence>
<evidence type="ECO:0000256" key="3">
    <source>
        <dbReference type="ARBA" id="ARBA00006046"/>
    </source>
</evidence>
<feature type="domain" description="Amine oxidase" evidence="10">
    <location>
        <begin position="34"/>
        <end position="309"/>
    </location>
</feature>
<sequence length="587" mass="64736">MPEAAARGQVASERTCSKDAKHVVIIGAGAGGTCLAARLAHKGYRVTVVERHAGVGGRCSLDFHPQGHRWDVGPSLYLMPEIFDQAFASMGRSRQKLVPLTLASPAYTIHYHDGRSLQLSSDLTCMGAVLEKFERPCGNPDPLGNFLQFLNEAGQHYEQSIRWVLGADWTHLLQALTRWEMYPMLFNTRILHIWTTLYSRASSFFYSDHIRRAMTFSSMYMGMSPFDAPATYSLLQYAEYAKGVWYPIGGFQRVVAAFEQIAKEEGASFLFNTNVKQIKLDGVTGTASGVELSDGRKIEADVVVSNADLVSTYNKLLPPSSYADRLRRKDQTCSSISFYWGLKEIVPELGGHNIFLAEAYKESFDEIFREGKLPSEPSFYVNVPSRLDPTAAPLGRDTLVVLVPCGPLPLNASTSRAEFEVTRARARRQVIATLNARLADRREERRAEAGGGGGGVSKGFEKKTADDAFDIESLIAVEQVMDPFDWQERFDLFRGSILGLSHTIPQVLWFRPSVQHATYRNLFFCGASTQPGTGVPVVVAGSAVVAKRIDDFLSKKSNSASSFLPRSLANICATIATLFALLVAAVR</sequence>
<evidence type="ECO:0000256" key="4">
    <source>
        <dbReference type="ARBA" id="ARBA00013293"/>
    </source>
</evidence>
<name>A0A0P1BDI5_9BASI</name>
<dbReference type="STRING" id="401625.A0A0P1BDI5"/>
<evidence type="ECO:0000256" key="8">
    <source>
        <dbReference type="RuleBase" id="RU362075"/>
    </source>
</evidence>
<proteinExistence type="inferred from homology"/>
<evidence type="ECO:0000256" key="6">
    <source>
        <dbReference type="ARBA" id="ARBA00023002"/>
    </source>
</evidence>
<dbReference type="InterPro" id="IPR008150">
    <property type="entry name" value="Phytoene_DH_bac_CS"/>
</dbReference>
<comment type="similarity">
    <text evidence="3 8">Belongs to the carotenoid/retinoid oxidoreductase family.</text>
</comment>
<protein>
    <recommendedName>
        <fullName evidence="4">Phytoene desaturase</fullName>
    </recommendedName>
    <alternativeName>
        <fullName evidence="7">Phytoene desaturase (3,4-didehydrolycopene-forming)</fullName>
    </alternativeName>
</protein>
<dbReference type="InterPro" id="IPR014105">
    <property type="entry name" value="Carotenoid/retinoid_OxRdtase"/>
</dbReference>
<evidence type="ECO:0000256" key="9">
    <source>
        <dbReference type="SAM" id="Phobius"/>
    </source>
</evidence>
<dbReference type="GO" id="GO:0016627">
    <property type="term" value="F:oxidoreductase activity, acting on the CH-CH group of donors"/>
    <property type="evidence" value="ECO:0007669"/>
    <property type="project" value="UniProtKB-ARBA"/>
</dbReference>
<dbReference type="Pfam" id="PF01593">
    <property type="entry name" value="Amino_oxidase"/>
    <property type="match status" value="1"/>
</dbReference>
<keyword evidence="12" id="KW-1185">Reference proteome</keyword>
<keyword evidence="5 8" id="KW-0125">Carotenoid biosynthesis</keyword>
<dbReference type="EMBL" id="CCYA01000221">
    <property type="protein sequence ID" value="CEH13464.1"/>
    <property type="molecule type" value="Genomic_DNA"/>
</dbReference>
<dbReference type="OrthoDB" id="7777654at2759"/>
<reference evidence="11 12" key="1">
    <citation type="submission" date="2014-09" db="EMBL/GenBank/DDBJ databases">
        <authorList>
            <person name="Magalhaes I.L.F."/>
            <person name="Oliveira U."/>
            <person name="Santos F.R."/>
            <person name="Vidigal T.H.D.A."/>
            <person name="Brescovit A.D."/>
            <person name="Santos A.J."/>
        </authorList>
    </citation>
    <scope>NUCLEOTIDE SEQUENCE [LARGE SCALE GENOMIC DNA]</scope>
</reference>
<dbReference type="Gene3D" id="3.50.50.60">
    <property type="entry name" value="FAD/NAD(P)-binding domain"/>
    <property type="match status" value="2"/>
</dbReference>
<evidence type="ECO:0000256" key="2">
    <source>
        <dbReference type="ARBA" id="ARBA00004829"/>
    </source>
</evidence>
<dbReference type="InterPro" id="IPR036188">
    <property type="entry name" value="FAD/NAD-bd_sf"/>
</dbReference>